<gene>
    <name evidence="3" type="ORF">HRR80_002064</name>
</gene>
<feature type="domain" description="JmjC" evidence="2">
    <location>
        <begin position="320"/>
        <end position="500"/>
    </location>
</feature>
<evidence type="ECO:0000259" key="2">
    <source>
        <dbReference type="PROSITE" id="PS51184"/>
    </source>
</evidence>
<dbReference type="PANTHER" id="PTHR12461">
    <property type="entry name" value="HYPOXIA-INDUCIBLE FACTOR 1 ALPHA INHIBITOR-RELATED"/>
    <property type="match status" value="1"/>
</dbReference>
<organism evidence="3 4">
    <name type="scientific">Exophiala dermatitidis</name>
    <name type="common">Black yeast-like fungus</name>
    <name type="synonym">Wangiella dermatitidis</name>
    <dbReference type="NCBI Taxonomy" id="5970"/>
    <lineage>
        <taxon>Eukaryota</taxon>
        <taxon>Fungi</taxon>
        <taxon>Dikarya</taxon>
        <taxon>Ascomycota</taxon>
        <taxon>Pezizomycotina</taxon>
        <taxon>Eurotiomycetes</taxon>
        <taxon>Chaetothyriomycetidae</taxon>
        <taxon>Chaetothyriales</taxon>
        <taxon>Herpotrichiellaceae</taxon>
        <taxon>Exophiala</taxon>
    </lineage>
</organism>
<feature type="region of interest" description="Disordered" evidence="1">
    <location>
        <begin position="317"/>
        <end position="350"/>
    </location>
</feature>
<dbReference type="EMBL" id="JAJGCB010000003">
    <property type="protein sequence ID" value="KAJ8993556.1"/>
    <property type="molecule type" value="Genomic_DNA"/>
</dbReference>
<dbReference type="PANTHER" id="PTHR12461:SF101">
    <property type="entry name" value="TRNA WYBUTOSINE-SYNTHESIZING PROTEIN 4"/>
    <property type="match status" value="1"/>
</dbReference>
<evidence type="ECO:0000256" key="1">
    <source>
        <dbReference type="SAM" id="MobiDB-lite"/>
    </source>
</evidence>
<name>A0AAN6J0F5_EXODE</name>
<dbReference type="SMART" id="SM00558">
    <property type="entry name" value="JmjC"/>
    <property type="match status" value="1"/>
</dbReference>
<sequence length="500" mass="56738">MLHFKNPFWQSIVNQLRAPNPDDPLNECYHDGFDKLVDRADDLLSLANKNLHTFPFKDVKPCWFRLYTDASISKALKLIKEEWFLDEPSLLSESEQVQLDEIVSLLDMSLIMAGGLGREDMIHKMLEKLACIAKGDETVKRPSKKRRVRVSDVNGMPTVVESLPDHDVSVPVPRFPVSRMHRPSMTEFSRFMRDEKSPVLLTGILDHWPALESWKQTSFWLEQTIGGRRLVPIEIGRSYTDDDWGQKIVPFREFLSRYILPRSVSGEGCEDIKTGYLAQHDLFRQIPSLRKDIATPDYCYLDAPPAEPGTPVYLSKLKKDTGKNTSHPTTLPSLSCSGEKGHDGTPNEAEGDAEVHTNIWFGPPWTISPLHHDPYHNILCQVVGKKYIRLYSPNHSKALYPKSEGEPAPHTLEKSNADAQVDVTQNNPGPDTIDMSNTSQIDVAAMEMSPHEDWDDVYPGISKVPYKECVLEAGQALYIPIGWWHYVRSCSVGISVSFWW</sequence>
<comment type="caution">
    <text evidence="3">The sequence shown here is derived from an EMBL/GenBank/DDBJ whole genome shotgun (WGS) entry which is preliminary data.</text>
</comment>
<dbReference type="PROSITE" id="PS51184">
    <property type="entry name" value="JMJC"/>
    <property type="match status" value="1"/>
</dbReference>
<dbReference type="AlphaFoldDB" id="A0AAN6J0F5"/>
<protein>
    <recommendedName>
        <fullName evidence="2">JmjC domain-containing protein</fullName>
    </recommendedName>
</protein>
<reference evidence="3" key="1">
    <citation type="submission" date="2023-01" db="EMBL/GenBank/DDBJ databases">
        <title>Exophiala dermititidis isolated from Cystic Fibrosis Patient.</title>
        <authorList>
            <person name="Kurbessoian T."/>
            <person name="Crocker A."/>
            <person name="Murante D."/>
            <person name="Hogan D.A."/>
            <person name="Stajich J.E."/>
        </authorList>
    </citation>
    <scope>NUCLEOTIDE SEQUENCE</scope>
    <source>
        <strain evidence="3">Ex8</strain>
    </source>
</reference>
<dbReference type="Pfam" id="PF13621">
    <property type="entry name" value="Cupin_8"/>
    <property type="match status" value="1"/>
</dbReference>
<dbReference type="SUPFAM" id="SSF51197">
    <property type="entry name" value="Clavaminate synthase-like"/>
    <property type="match status" value="1"/>
</dbReference>
<evidence type="ECO:0000313" key="4">
    <source>
        <dbReference type="Proteomes" id="UP001161757"/>
    </source>
</evidence>
<evidence type="ECO:0000313" key="3">
    <source>
        <dbReference type="EMBL" id="KAJ8993556.1"/>
    </source>
</evidence>
<dbReference type="Gene3D" id="2.60.120.650">
    <property type="entry name" value="Cupin"/>
    <property type="match status" value="1"/>
</dbReference>
<dbReference type="InterPro" id="IPR041667">
    <property type="entry name" value="Cupin_8"/>
</dbReference>
<accession>A0AAN6J0F5</accession>
<feature type="compositionally biased region" description="Polar residues" evidence="1">
    <location>
        <begin position="323"/>
        <end position="336"/>
    </location>
</feature>
<dbReference type="InterPro" id="IPR003347">
    <property type="entry name" value="JmjC_dom"/>
</dbReference>
<dbReference type="Proteomes" id="UP001161757">
    <property type="component" value="Unassembled WGS sequence"/>
</dbReference>
<proteinExistence type="predicted"/>